<dbReference type="Pfam" id="PF07478">
    <property type="entry name" value="Dala_Dala_lig_C"/>
    <property type="match status" value="1"/>
</dbReference>
<keyword evidence="2" id="KW-0436">Ligase</keyword>
<dbReference type="AlphaFoldDB" id="A0A1F7J615"/>
<dbReference type="EMBL" id="MGAR01000037">
    <property type="protein sequence ID" value="OGK51028.1"/>
    <property type="molecule type" value="Genomic_DNA"/>
</dbReference>
<evidence type="ECO:0000256" key="1">
    <source>
        <dbReference type="ARBA" id="ARBA00010871"/>
    </source>
</evidence>
<sequence>MDKNDSYTPPPAPSSTGVPPDSVKKETPEPVSREKVIFETDKEALKKYKLVAVAYSHVERDWFPTDDAYYAELEVEDRAEEVVKEIAKFGINVKKYPGNEYFLTNLLVDQPDLVVNLVDTLKGKDALQTSVPAALELSNIPYTGAGIEGLVIGNSRNLMKHLLLSYQIPTPPFQFIRRAGTLIDETLELPLIVKLNESGGSVGIDDRAVKETVKDAQKKVEKMLETYRVPMVVERFIDGPEITAVVYDDGQKNQVFLGEKVFRKKPDGRHYFTSIESYDDARAYKYKFVDEPMASKIAAMAVRAFNGLSFVDYAKFDIRIDESTGTPYFTDSNPNTAFGPDLGLPFTEVLALHGVQFQDVLGNLLTKYAKNLE</sequence>
<accession>A0A1F7J615</accession>
<evidence type="ECO:0000259" key="5">
    <source>
        <dbReference type="PROSITE" id="PS50975"/>
    </source>
</evidence>
<dbReference type="PANTHER" id="PTHR23132:SF23">
    <property type="entry name" value="D-ALANINE--D-ALANINE LIGASE B"/>
    <property type="match status" value="1"/>
</dbReference>
<keyword evidence="3" id="KW-0067">ATP-binding</keyword>
<dbReference type="InterPro" id="IPR011761">
    <property type="entry name" value="ATP-grasp"/>
</dbReference>
<dbReference type="SUPFAM" id="SSF56059">
    <property type="entry name" value="Glutathione synthetase ATP-binding domain-like"/>
    <property type="match status" value="1"/>
</dbReference>
<dbReference type="GO" id="GO:0008716">
    <property type="term" value="F:D-alanine-D-alanine ligase activity"/>
    <property type="evidence" value="ECO:0007669"/>
    <property type="project" value="InterPro"/>
</dbReference>
<dbReference type="PROSITE" id="PS50975">
    <property type="entry name" value="ATP_GRASP"/>
    <property type="match status" value="1"/>
</dbReference>
<keyword evidence="3" id="KW-0547">Nucleotide-binding</keyword>
<dbReference type="Proteomes" id="UP000176480">
    <property type="component" value="Unassembled WGS sequence"/>
</dbReference>
<evidence type="ECO:0000313" key="6">
    <source>
        <dbReference type="EMBL" id="OGK51028.1"/>
    </source>
</evidence>
<evidence type="ECO:0000313" key="7">
    <source>
        <dbReference type="Proteomes" id="UP000176480"/>
    </source>
</evidence>
<comment type="caution">
    <text evidence="6">The sequence shown here is derived from an EMBL/GenBank/DDBJ whole genome shotgun (WGS) entry which is preliminary data.</text>
</comment>
<dbReference type="Gene3D" id="3.30.470.20">
    <property type="entry name" value="ATP-grasp fold, B domain"/>
    <property type="match status" value="1"/>
</dbReference>
<dbReference type="InterPro" id="IPR011095">
    <property type="entry name" value="Dala_Dala_lig_C"/>
</dbReference>
<dbReference type="STRING" id="1802067.A2966_02875"/>
<dbReference type="PANTHER" id="PTHR23132">
    <property type="entry name" value="D-ALANINE--D-ALANINE LIGASE"/>
    <property type="match status" value="1"/>
</dbReference>
<feature type="region of interest" description="Disordered" evidence="4">
    <location>
        <begin position="1"/>
        <end position="31"/>
    </location>
</feature>
<proteinExistence type="inferred from homology"/>
<gene>
    <name evidence="6" type="ORF">A2966_02875</name>
</gene>
<dbReference type="InterPro" id="IPR013815">
    <property type="entry name" value="ATP_grasp_subdomain_1"/>
</dbReference>
<name>A0A1F7J615_9BACT</name>
<feature type="domain" description="ATP-grasp" evidence="5">
    <location>
        <begin position="160"/>
        <end position="366"/>
    </location>
</feature>
<feature type="compositionally biased region" description="Basic and acidic residues" evidence="4">
    <location>
        <begin position="22"/>
        <end position="31"/>
    </location>
</feature>
<dbReference type="Gene3D" id="3.30.1490.20">
    <property type="entry name" value="ATP-grasp fold, A domain"/>
    <property type="match status" value="1"/>
</dbReference>
<evidence type="ECO:0000256" key="2">
    <source>
        <dbReference type="ARBA" id="ARBA00022598"/>
    </source>
</evidence>
<organism evidence="6 7">
    <name type="scientific">Candidatus Roizmanbacteria bacterium RIFCSPLOWO2_01_FULL_41_22</name>
    <dbReference type="NCBI Taxonomy" id="1802067"/>
    <lineage>
        <taxon>Bacteria</taxon>
        <taxon>Candidatus Roizmaniibacteriota</taxon>
    </lineage>
</organism>
<comment type="similarity">
    <text evidence="1">Belongs to the D-alanine--D-alanine ligase family.</text>
</comment>
<reference evidence="6 7" key="1">
    <citation type="journal article" date="2016" name="Nat. Commun.">
        <title>Thousands of microbial genomes shed light on interconnected biogeochemical processes in an aquifer system.</title>
        <authorList>
            <person name="Anantharaman K."/>
            <person name="Brown C.T."/>
            <person name="Hug L.A."/>
            <person name="Sharon I."/>
            <person name="Castelle C.J."/>
            <person name="Probst A.J."/>
            <person name="Thomas B.C."/>
            <person name="Singh A."/>
            <person name="Wilkins M.J."/>
            <person name="Karaoz U."/>
            <person name="Brodie E.L."/>
            <person name="Williams K.H."/>
            <person name="Hubbard S.S."/>
            <person name="Banfield J.F."/>
        </authorList>
    </citation>
    <scope>NUCLEOTIDE SEQUENCE [LARGE SCALE GENOMIC DNA]</scope>
</reference>
<protein>
    <recommendedName>
        <fullName evidence="5">ATP-grasp domain-containing protein</fullName>
    </recommendedName>
</protein>
<dbReference type="GO" id="GO:0005524">
    <property type="term" value="F:ATP binding"/>
    <property type="evidence" value="ECO:0007669"/>
    <property type="project" value="UniProtKB-UniRule"/>
</dbReference>
<evidence type="ECO:0000256" key="3">
    <source>
        <dbReference type="PROSITE-ProRule" id="PRU00409"/>
    </source>
</evidence>
<evidence type="ECO:0000256" key="4">
    <source>
        <dbReference type="SAM" id="MobiDB-lite"/>
    </source>
</evidence>
<dbReference type="GO" id="GO:0046872">
    <property type="term" value="F:metal ion binding"/>
    <property type="evidence" value="ECO:0007669"/>
    <property type="project" value="InterPro"/>
</dbReference>